<evidence type="ECO:0000313" key="4">
    <source>
        <dbReference type="EMBL" id="AIE85545.1"/>
    </source>
</evidence>
<dbReference type="GO" id="GO:0003677">
    <property type="term" value="F:DNA binding"/>
    <property type="evidence" value="ECO:0007669"/>
    <property type="project" value="InterPro"/>
</dbReference>
<comment type="similarity">
    <text evidence="1">Belongs to the PemK/MazF family.</text>
</comment>
<reference evidence="4 5" key="1">
    <citation type="journal article" date="2014" name="PLoS ONE">
        <title>The first complete genome sequence of the class fimbriimonadia in the phylum armatimonadetes.</title>
        <authorList>
            <person name="Hu Z.Y."/>
            <person name="Wang Y.Z."/>
            <person name="Im W.T."/>
            <person name="Wang S.Y."/>
            <person name="Zhao G.P."/>
            <person name="Zheng H.J."/>
            <person name="Quan Z.X."/>
        </authorList>
    </citation>
    <scope>NUCLEOTIDE SEQUENCE [LARGE SCALE GENOMIC DNA]</scope>
    <source>
        <strain evidence="4">Gsoil 348</strain>
    </source>
</reference>
<dbReference type="AlphaFoldDB" id="A0A068NS39"/>
<feature type="region of interest" description="Disordered" evidence="3">
    <location>
        <begin position="20"/>
        <end position="45"/>
    </location>
</feature>
<dbReference type="SUPFAM" id="SSF50118">
    <property type="entry name" value="Cell growth inhibitor/plasmid maintenance toxic component"/>
    <property type="match status" value="1"/>
</dbReference>
<name>A0A068NS39_FIMGI</name>
<sequence>MSEESFAKCEQIQTVPKNRLTQRKGKLSREEAEKVSQALKRTLDM</sequence>
<evidence type="ECO:0000313" key="5">
    <source>
        <dbReference type="Proteomes" id="UP000027982"/>
    </source>
</evidence>
<evidence type="ECO:0000256" key="2">
    <source>
        <dbReference type="ARBA" id="ARBA00022649"/>
    </source>
</evidence>
<dbReference type="KEGG" id="fgi:OP10G_2177"/>
<dbReference type="HOGENOM" id="CLU_3200095_0_0_0"/>
<evidence type="ECO:0000256" key="1">
    <source>
        <dbReference type="ARBA" id="ARBA00007521"/>
    </source>
</evidence>
<organism evidence="4 5">
    <name type="scientific">Fimbriimonas ginsengisoli Gsoil 348</name>
    <dbReference type="NCBI Taxonomy" id="661478"/>
    <lineage>
        <taxon>Bacteria</taxon>
        <taxon>Bacillati</taxon>
        <taxon>Armatimonadota</taxon>
        <taxon>Fimbriimonadia</taxon>
        <taxon>Fimbriimonadales</taxon>
        <taxon>Fimbriimonadaceae</taxon>
        <taxon>Fimbriimonas</taxon>
    </lineage>
</organism>
<dbReference type="Pfam" id="PF02452">
    <property type="entry name" value="PemK_toxin"/>
    <property type="match status" value="1"/>
</dbReference>
<keyword evidence="2" id="KW-1277">Toxin-antitoxin system</keyword>
<dbReference type="InterPro" id="IPR003477">
    <property type="entry name" value="PemK-like"/>
</dbReference>
<dbReference type="EMBL" id="CP007139">
    <property type="protein sequence ID" value="AIE85545.1"/>
    <property type="molecule type" value="Genomic_DNA"/>
</dbReference>
<dbReference type="STRING" id="661478.OP10G_2177"/>
<dbReference type="Gene3D" id="2.30.30.110">
    <property type="match status" value="1"/>
</dbReference>
<protein>
    <submittedName>
        <fullName evidence="4">Uncharacterized protein</fullName>
    </submittedName>
</protein>
<keyword evidence="5" id="KW-1185">Reference proteome</keyword>
<evidence type="ECO:0000256" key="3">
    <source>
        <dbReference type="SAM" id="MobiDB-lite"/>
    </source>
</evidence>
<accession>A0A068NS39</accession>
<proteinExistence type="inferred from homology"/>
<dbReference type="InterPro" id="IPR011067">
    <property type="entry name" value="Plasmid_toxin/cell-grow_inhib"/>
</dbReference>
<gene>
    <name evidence="4" type="ORF">OP10G_2177</name>
</gene>
<dbReference type="Proteomes" id="UP000027982">
    <property type="component" value="Chromosome"/>
</dbReference>